<evidence type="ECO:0000256" key="6">
    <source>
        <dbReference type="SAM" id="MobiDB-lite"/>
    </source>
</evidence>
<evidence type="ECO:0000256" key="5">
    <source>
        <dbReference type="ARBA" id="ARBA00023002"/>
    </source>
</evidence>
<dbReference type="Pfam" id="PF08031">
    <property type="entry name" value="BBE"/>
    <property type="match status" value="1"/>
</dbReference>
<dbReference type="PROSITE" id="PS51387">
    <property type="entry name" value="FAD_PCMH"/>
    <property type="match status" value="1"/>
</dbReference>
<feature type="region of interest" description="Disordered" evidence="6">
    <location>
        <begin position="1"/>
        <end position="39"/>
    </location>
</feature>
<protein>
    <submittedName>
        <fullName evidence="8">FAD-binding protein</fullName>
    </submittedName>
</protein>
<dbReference type="InterPro" id="IPR012951">
    <property type="entry name" value="BBE"/>
</dbReference>
<organism evidence="8 9">
    <name type="scientific">Streptomyces ipomoeae</name>
    <dbReference type="NCBI Taxonomy" id="103232"/>
    <lineage>
        <taxon>Bacteria</taxon>
        <taxon>Bacillati</taxon>
        <taxon>Actinomycetota</taxon>
        <taxon>Actinomycetes</taxon>
        <taxon>Kitasatosporales</taxon>
        <taxon>Streptomycetaceae</taxon>
        <taxon>Streptomyces</taxon>
    </lineage>
</organism>
<evidence type="ECO:0000256" key="3">
    <source>
        <dbReference type="ARBA" id="ARBA00022630"/>
    </source>
</evidence>
<dbReference type="InterPro" id="IPR050416">
    <property type="entry name" value="FAD-linked_Oxidoreductase"/>
</dbReference>
<dbReference type="PANTHER" id="PTHR42973:SF39">
    <property type="entry name" value="FAD-BINDING PCMH-TYPE DOMAIN-CONTAINING PROTEIN"/>
    <property type="match status" value="1"/>
</dbReference>
<keyword evidence="3" id="KW-0285">Flavoprotein</keyword>
<dbReference type="Gene3D" id="3.40.462.20">
    <property type="match status" value="1"/>
</dbReference>
<name>A0AAE9B207_9ACTN</name>
<feature type="domain" description="FAD-binding PCMH-type" evidence="7">
    <location>
        <begin position="64"/>
        <end position="244"/>
    </location>
</feature>
<dbReference type="SUPFAM" id="SSF56176">
    <property type="entry name" value="FAD-binding/transporter-associated domain-like"/>
    <property type="match status" value="1"/>
</dbReference>
<dbReference type="AlphaFoldDB" id="A0AAE9B207"/>
<evidence type="ECO:0000313" key="9">
    <source>
        <dbReference type="Proteomes" id="UP000318720"/>
    </source>
</evidence>
<comment type="cofactor">
    <cofactor evidence="1">
        <name>FAD</name>
        <dbReference type="ChEBI" id="CHEBI:57692"/>
    </cofactor>
</comment>
<dbReference type="InterPro" id="IPR016166">
    <property type="entry name" value="FAD-bd_PCMH"/>
</dbReference>
<gene>
    <name evidence="8" type="ORF">Sipo8835_10440</name>
</gene>
<comment type="similarity">
    <text evidence="2">Belongs to the oxygen-dependent FAD-linked oxidoreductase family.</text>
</comment>
<evidence type="ECO:0000313" key="8">
    <source>
        <dbReference type="EMBL" id="TQE36385.1"/>
    </source>
</evidence>
<evidence type="ECO:0000256" key="2">
    <source>
        <dbReference type="ARBA" id="ARBA00005466"/>
    </source>
</evidence>
<dbReference type="PANTHER" id="PTHR42973">
    <property type="entry name" value="BINDING OXIDOREDUCTASE, PUTATIVE (AFU_ORTHOLOGUE AFUA_1G17690)-RELATED"/>
    <property type="match status" value="1"/>
</dbReference>
<dbReference type="RefSeq" id="WP_009295692.1">
    <property type="nucleotide sequence ID" value="NZ_JARAVA010000026.1"/>
</dbReference>
<dbReference type="InterPro" id="IPR016169">
    <property type="entry name" value="FAD-bd_PCMH_sub2"/>
</dbReference>
<evidence type="ECO:0000259" key="7">
    <source>
        <dbReference type="PROSITE" id="PS51387"/>
    </source>
</evidence>
<dbReference type="GO" id="GO:0071949">
    <property type="term" value="F:FAD binding"/>
    <property type="evidence" value="ECO:0007669"/>
    <property type="project" value="InterPro"/>
</dbReference>
<feature type="compositionally biased region" description="Basic and acidic residues" evidence="6">
    <location>
        <begin position="1"/>
        <end position="10"/>
    </location>
</feature>
<dbReference type="InterPro" id="IPR006094">
    <property type="entry name" value="Oxid_FAD_bind_N"/>
</dbReference>
<dbReference type="Gene3D" id="3.30.465.10">
    <property type="match status" value="1"/>
</dbReference>
<dbReference type="InterPro" id="IPR036318">
    <property type="entry name" value="FAD-bd_PCMH-like_sf"/>
</dbReference>
<comment type="caution">
    <text evidence="8">The sequence shown here is derived from an EMBL/GenBank/DDBJ whole genome shotgun (WGS) entry which is preliminary data.</text>
</comment>
<dbReference type="Proteomes" id="UP000318720">
    <property type="component" value="Unassembled WGS sequence"/>
</dbReference>
<proteinExistence type="inferred from homology"/>
<feature type="compositionally biased region" description="Basic and acidic residues" evidence="6">
    <location>
        <begin position="30"/>
        <end position="39"/>
    </location>
</feature>
<dbReference type="GO" id="GO:0016491">
    <property type="term" value="F:oxidoreductase activity"/>
    <property type="evidence" value="ECO:0007669"/>
    <property type="project" value="UniProtKB-KW"/>
</dbReference>
<sequence length="535" mass="58114">MTDADRRHPPVTEGVPGCPPTTEGAGHRPPRTEAAHRRPALEPVWITPEDARYSNLVRGANHRFTSSPRLIRVVGSAEQTLEAVQEAVDAGLRLAVRSGGHCLDGLVDGPDTDLLLDMSEMSQVYYDPGMGAFAVEPGALLGDVYRTLYKGWGVTVPGGAFPGVAAGGHIVGGGYGALTRRHGCVVDFLHAVEVVVVDASGGARRVVATREDDGELGDLWWAHTGGGGGTFGVVTRYWLRSVDTTGTGPSGLLPRPPAAVLDSLVTWPWQDMSGQRFRRLMRNHAQWHERNSAPDSPYASLYSVLNVLHRASGVLLTSTQMDAAVPDARRLLRAYVDALDEGVGLNPACTVRTRPWLESVLQAGLPDTGSRWKGKAAYLLKGYTDRQLDALYEGLSGVGYANPGAGVQFMSYGGAVRAVAPDATATAQRNAVLKVLYVTTWREPDEDAHHLDWIRRLYREVYAHTGGVPVPDEVSDGSYINYPDTDLADPKWNTSGVPWSTLYYKDNYPRLRRAKAHWDPKGVFRHALSVEPARD</sequence>
<accession>A0AAE9B207</accession>
<keyword evidence="5" id="KW-0560">Oxidoreductase</keyword>
<reference evidence="8 9" key="1">
    <citation type="submission" date="2019-03" db="EMBL/GenBank/DDBJ databases">
        <title>Comparative genomic analyses of the sweetpotato soil rot pathogen, Streptomyces ipomoeae.</title>
        <authorList>
            <person name="Ruschel Soares N."/>
            <person name="Badger J.H."/>
            <person name="Huguet-Tapia J.C."/>
            <person name="Clark C.A."/>
            <person name="Pettis G.S."/>
        </authorList>
    </citation>
    <scope>NUCLEOTIDE SEQUENCE [LARGE SCALE GENOMIC DNA]</scope>
    <source>
        <strain evidence="8 9">88-35</strain>
    </source>
</reference>
<evidence type="ECO:0000256" key="1">
    <source>
        <dbReference type="ARBA" id="ARBA00001974"/>
    </source>
</evidence>
<keyword evidence="4" id="KW-0274">FAD</keyword>
<evidence type="ECO:0000256" key="4">
    <source>
        <dbReference type="ARBA" id="ARBA00022827"/>
    </source>
</evidence>
<dbReference type="EMBL" id="SPAZ01000092">
    <property type="protein sequence ID" value="TQE36385.1"/>
    <property type="molecule type" value="Genomic_DNA"/>
</dbReference>
<dbReference type="Pfam" id="PF01565">
    <property type="entry name" value="FAD_binding_4"/>
    <property type="match status" value="1"/>
</dbReference>